<evidence type="ECO:0000313" key="13">
    <source>
        <dbReference type="Proteomes" id="UP000322553"/>
    </source>
</evidence>
<dbReference type="PANTHER" id="PTHR43767:SF8">
    <property type="entry name" value="LONG-CHAIN-FATTY-ACID--COA LIGASE"/>
    <property type="match status" value="1"/>
</dbReference>
<evidence type="ECO:0000256" key="7">
    <source>
        <dbReference type="ARBA" id="ARBA00022842"/>
    </source>
</evidence>
<keyword evidence="6" id="KW-0067">ATP-binding</keyword>
<dbReference type="GO" id="GO:0016020">
    <property type="term" value="C:membrane"/>
    <property type="evidence" value="ECO:0007669"/>
    <property type="project" value="UniProtKB-SubCell"/>
</dbReference>
<evidence type="ECO:0000256" key="6">
    <source>
        <dbReference type="ARBA" id="ARBA00022840"/>
    </source>
</evidence>
<organism evidence="12 13">
    <name type="scientific">Kushneria phosphatilytica</name>
    <dbReference type="NCBI Taxonomy" id="657387"/>
    <lineage>
        <taxon>Bacteria</taxon>
        <taxon>Pseudomonadati</taxon>
        <taxon>Pseudomonadota</taxon>
        <taxon>Gammaproteobacteria</taxon>
        <taxon>Oceanospirillales</taxon>
        <taxon>Halomonadaceae</taxon>
        <taxon>Kushneria</taxon>
    </lineage>
</organism>
<dbReference type="CDD" id="cd05936">
    <property type="entry name" value="FC-FACS_FadD_like"/>
    <property type="match status" value="1"/>
</dbReference>
<evidence type="ECO:0000256" key="8">
    <source>
        <dbReference type="ARBA" id="ARBA00023136"/>
    </source>
</evidence>
<dbReference type="FunFam" id="3.30.300.30:FF:000006">
    <property type="entry name" value="Long-chain-fatty-acid--CoA ligase FadD"/>
    <property type="match status" value="1"/>
</dbReference>
<dbReference type="Gene3D" id="3.30.300.30">
    <property type="match status" value="1"/>
</dbReference>
<accession>A0A1S1NV13</accession>
<keyword evidence="7" id="KW-0460">Magnesium</keyword>
<evidence type="ECO:0000256" key="2">
    <source>
        <dbReference type="ARBA" id="ARBA00004170"/>
    </source>
</evidence>
<dbReference type="EMBL" id="CP043420">
    <property type="protein sequence ID" value="QEL11550.1"/>
    <property type="molecule type" value="Genomic_DNA"/>
</dbReference>
<comment type="subcellular location">
    <subcellularLocation>
        <location evidence="2">Membrane</location>
        <topology evidence="2">Peripheral membrane protein</topology>
    </subcellularLocation>
</comment>
<keyword evidence="5" id="KW-0547">Nucleotide-binding</keyword>
<evidence type="ECO:0000256" key="1">
    <source>
        <dbReference type="ARBA" id="ARBA00001946"/>
    </source>
</evidence>
<comment type="pathway">
    <text evidence="3">Lipid metabolism; fatty acid beta-oxidation.</text>
</comment>
<name>A0A1S1NV13_9GAMM</name>
<dbReference type="InterPro" id="IPR025110">
    <property type="entry name" value="AMP-bd_C"/>
</dbReference>
<keyword evidence="8" id="KW-0472">Membrane</keyword>
<evidence type="ECO:0000256" key="4">
    <source>
        <dbReference type="ARBA" id="ARBA00022598"/>
    </source>
</evidence>
<proteinExistence type="predicted"/>
<evidence type="ECO:0000256" key="9">
    <source>
        <dbReference type="ARBA" id="ARBA00026121"/>
    </source>
</evidence>
<dbReference type="InterPro" id="IPR050237">
    <property type="entry name" value="ATP-dep_AMP-bd_enzyme"/>
</dbReference>
<evidence type="ECO:0000256" key="3">
    <source>
        <dbReference type="ARBA" id="ARBA00005005"/>
    </source>
</evidence>
<dbReference type="KEGG" id="kuy:FY550_10690"/>
<dbReference type="Proteomes" id="UP000322553">
    <property type="component" value="Chromosome"/>
</dbReference>
<dbReference type="EC" id="6.2.1.3" evidence="9"/>
<gene>
    <name evidence="12" type="ORF">FY550_10690</name>
</gene>
<comment type="cofactor">
    <cofactor evidence="1">
        <name>Mg(2+)</name>
        <dbReference type="ChEBI" id="CHEBI:18420"/>
    </cofactor>
</comment>
<dbReference type="InterPro" id="IPR020845">
    <property type="entry name" value="AMP-binding_CS"/>
</dbReference>
<dbReference type="PANTHER" id="PTHR43767">
    <property type="entry name" value="LONG-CHAIN-FATTY-ACID--COA LIGASE"/>
    <property type="match status" value="1"/>
</dbReference>
<dbReference type="RefSeq" id="WP_070978900.1">
    <property type="nucleotide sequence ID" value="NZ_CP043420.1"/>
</dbReference>
<dbReference type="GO" id="GO:0005524">
    <property type="term" value="F:ATP binding"/>
    <property type="evidence" value="ECO:0007669"/>
    <property type="project" value="UniProtKB-KW"/>
</dbReference>
<dbReference type="SUPFAM" id="SSF56801">
    <property type="entry name" value="Acetyl-CoA synthetase-like"/>
    <property type="match status" value="1"/>
</dbReference>
<dbReference type="InterPro" id="IPR045851">
    <property type="entry name" value="AMP-bd_C_sf"/>
</dbReference>
<dbReference type="GO" id="GO:0004467">
    <property type="term" value="F:long-chain fatty acid-CoA ligase activity"/>
    <property type="evidence" value="ECO:0007669"/>
    <property type="project" value="UniProtKB-EC"/>
</dbReference>
<dbReference type="PROSITE" id="PS00455">
    <property type="entry name" value="AMP_BINDING"/>
    <property type="match status" value="1"/>
</dbReference>
<dbReference type="InterPro" id="IPR000873">
    <property type="entry name" value="AMP-dep_synth/lig_dom"/>
</dbReference>
<evidence type="ECO:0000313" key="12">
    <source>
        <dbReference type="EMBL" id="QEL11550.1"/>
    </source>
</evidence>
<evidence type="ECO:0000256" key="5">
    <source>
        <dbReference type="ARBA" id="ARBA00022741"/>
    </source>
</evidence>
<dbReference type="Gene3D" id="3.40.50.12780">
    <property type="entry name" value="N-terminal domain of ligase-like"/>
    <property type="match status" value="1"/>
</dbReference>
<keyword evidence="13" id="KW-1185">Reference proteome</keyword>
<dbReference type="InterPro" id="IPR042099">
    <property type="entry name" value="ANL_N_sf"/>
</dbReference>
<reference evidence="12 13" key="1">
    <citation type="submission" date="2019-08" db="EMBL/GenBank/DDBJ databases">
        <title>Complete genome sequence of Kushneria sp. YCWA18, a halophilic phosphate-solubilizing bacterium isolated from Daqiao saltern in China.</title>
        <authorList>
            <person name="Du G.-X."/>
            <person name="Qu L.-Y."/>
        </authorList>
    </citation>
    <scope>NUCLEOTIDE SEQUENCE [LARGE SCALE GENOMIC DNA]</scope>
    <source>
        <strain evidence="12 13">YCWA18</strain>
    </source>
</reference>
<keyword evidence="4" id="KW-0436">Ligase</keyword>
<dbReference type="OrthoDB" id="9803968at2"/>
<dbReference type="AlphaFoldDB" id="A0A1S1NV13"/>
<dbReference type="Pfam" id="PF13193">
    <property type="entry name" value="AMP-binding_C"/>
    <property type="match status" value="1"/>
</dbReference>
<evidence type="ECO:0000256" key="11">
    <source>
        <dbReference type="ARBA" id="ARBA00042773"/>
    </source>
</evidence>
<dbReference type="STRING" id="657387.BH688_09630"/>
<evidence type="ECO:0000256" key="10">
    <source>
        <dbReference type="ARBA" id="ARBA00039545"/>
    </source>
</evidence>
<sequence length="555" mass="62127">MSRDDDSKALLEGPALKTTDQADSIIEVIEHACERFADHAAFSCLGRTLYYRELDRLTRRFATWLIEETPLEPGDRFAVVLPNILQYPVAVFGALRAGLVIVNTNPLYSADEMHHQFEDAGVRGVLVFEGMLNRVRQVLERRPLACVVTTGIADLHQTPRRWALQLGMRWKARGRHEPAIPGSVSMRHTLRGALDRPASQEQPCWGRGDDPAVLQYTGGTTGTPKGAILTHRNLIANMRQTGQVLSDVLEVGREVIIAPLPVYHIYTFTVNCMFGCETGNHSVLIPDPRDMKRFIRTLKKQPFSAFIGVNPLFAALCRQKAFCQLDFSRLKLSVSGGMALNNTVAERWEQATGCRVLEGYGMTETSPVVCVNPPDDMRPGYIGRPVADTSLRVVDDEGRTLGYDEPGELCVKGPQVMAGYWCCKEEKAFDADGWLHSGDIAVLSRDGFVRIVDRKKDMIVTSGFNVYPNEVEEVLTAHPQVSEAAVIGMPDEESGERVQAYIVARSDQLDAETLRKWCRERLTGYKVPRSFEFRHDLPRNNVGKILRRSLRDESL</sequence>
<protein>
    <recommendedName>
        <fullName evidence="10">Long-chain-fatty-acid--CoA ligase</fullName>
        <ecNumber evidence="9">6.2.1.3</ecNumber>
    </recommendedName>
    <alternativeName>
        <fullName evidence="11">Long-chain acyl-CoA synthetase</fullName>
    </alternativeName>
</protein>
<dbReference type="Pfam" id="PF00501">
    <property type="entry name" value="AMP-binding"/>
    <property type="match status" value="1"/>
</dbReference>